<feature type="compositionally biased region" description="Polar residues" evidence="1">
    <location>
        <begin position="63"/>
        <end position="74"/>
    </location>
</feature>
<evidence type="ECO:0000313" key="3">
    <source>
        <dbReference type="Proteomes" id="UP001061070"/>
    </source>
</evidence>
<comment type="caution">
    <text evidence="2">The sequence shown here is derived from an EMBL/GenBank/DDBJ whole genome shotgun (WGS) entry which is preliminary data.</text>
</comment>
<accession>A0ABQ0QC06</accession>
<dbReference type="Proteomes" id="UP001061070">
    <property type="component" value="Unassembled WGS sequence"/>
</dbReference>
<organism evidence="2 3">
    <name type="scientific">Gluconobacter frateurii NRIC 0228</name>
    <dbReference type="NCBI Taxonomy" id="1307946"/>
    <lineage>
        <taxon>Bacteria</taxon>
        <taxon>Pseudomonadati</taxon>
        <taxon>Pseudomonadota</taxon>
        <taxon>Alphaproteobacteria</taxon>
        <taxon>Acetobacterales</taxon>
        <taxon>Acetobacteraceae</taxon>
        <taxon>Gluconobacter</taxon>
    </lineage>
</organism>
<dbReference type="EMBL" id="BAQW01000006">
    <property type="protein sequence ID" value="GBR12568.1"/>
    <property type="molecule type" value="Genomic_DNA"/>
</dbReference>
<protein>
    <submittedName>
        <fullName evidence="2">Uncharacterized protein</fullName>
    </submittedName>
</protein>
<reference evidence="2" key="1">
    <citation type="submission" date="2013-04" db="EMBL/GenBank/DDBJ databases">
        <title>The genome sequencing project of 58 acetic acid bacteria.</title>
        <authorList>
            <person name="Okamoto-Kainuma A."/>
            <person name="Ishikawa M."/>
            <person name="Umino S."/>
            <person name="Koizumi Y."/>
            <person name="Shiwa Y."/>
            <person name="Yoshikawa H."/>
            <person name="Matsutani M."/>
            <person name="Matsushita K."/>
        </authorList>
    </citation>
    <scope>NUCLEOTIDE SEQUENCE</scope>
    <source>
        <strain evidence="2">NRIC 0228</strain>
    </source>
</reference>
<sequence length="81" mass="8828">MKVEFKPVFPRIGLWTGQPENYGMIKHLALMAKIAQTGASRFWQGATEALENIRASWSAGAHNGNSRAAGTCSHSKNDLGR</sequence>
<keyword evidence="3" id="KW-1185">Reference proteome</keyword>
<name>A0ABQ0QC06_9PROT</name>
<evidence type="ECO:0000256" key="1">
    <source>
        <dbReference type="SAM" id="MobiDB-lite"/>
    </source>
</evidence>
<feature type="region of interest" description="Disordered" evidence="1">
    <location>
        <begin position="61"/>
        <end position="81"/>
    </location>
</feature>
<evidence type="ECO:0000313" key="2">
    <source>
        <dbReference type="EMBL" id="GBR12568.1"/>
    </source>
</evidence>
<proteinExistence type="predicted"/>
<gene>
    <name evidence="2" type="ORF">AA0228_1755</name>
</gene>